<organism evidence="2 3">
    <name type="scientific">Ilyodon furcidens</name>
    <name type="common">goldbreast splitfin</name>
    <dbReference type="NCBI Taxonomy" id="33524"/>
    <lineage>
        <taxon>Eukaryota</taxon>
        <taxon>Metazoa</taxon>
        <taxon>Chordata</taxon>
        <taxon>Craniata</taxon>
        <taxon>Vertebrata</taxon>
        <taxon>Euteleostomi</taxon>
        <taxon>Actinopterygii</taxon>
        <taxon>Neopterygii</taxon>
        <taxon>Teleostei</taxon>
        <taxon>Neoteleostei</taxon>
        <taxon>Acanthomorphata</taxon>
        <taxon>Ovalentaria</taxon>
        <taxon>Atherinomorphae</taxon>
        <taxon>Cyprinodontiformes</taxon>
        <taxon>Goodeidae</taxon>
        <taxon>Ilyodon</taxon>
    </lineage>
</organism>
<dbReference type="Proteomes" id="UP001482620">
    <property type="component" value="Unassembled WGS sequence"/>
</dbReference>
<comment type="caution">
    <text evidence="2">The sequence shown here is derived from an EMBL/GenBank/DDBJ whole genome shotgun (WGS) entry which is preliminary data.</text>
</comment>
<keyword evidence="3" id="KW-1185">Reference proteome</keyword>
<sequence length="255" mass="28051">MTVSKDLQSRYKVAWTSAYGTVGYNYRIRRAQGGLYLPIVCYIWEDPNRGFWLPVLHLLDGRAVAIGTHGPPGSPHWEAEVQEHIVSTTTTDKTTQTSVTTRSVTCQTSIDDNEDKDQPLVLGAQFSPISPAEEPLPEGPVPDQLSEGWLNEVMFTIPPETFSPLSPLPPVLSPILSPVETASGEESIDAVSPSPPVLRSELPPSPPRMNPDFIEEFEILDAWCPTPVPGSPLYPDYLEDGVLSLCVYDDDLAFF</sequence>
<reference evidence="2 3" key="1">
    <citation type="submission" date="2021-06" db="EMBL/GenBank/DDBJ databases">
        <authorList>
            <person name="Palmer J.M."/>
        </authorList>
    </citation>
    <scope>NUCLEOTIDE SEQUENCE [LARGE SCALE GENOMIC DNA]</scope>
    <source>
        <strain evidence="3">if_2019</strain>
        <tissue evidence="2">Muscle</tissue>
    </source>
</reference>
<evidence type="ECO:0000313" key="2">
    <source>
        <dbReference type="EMBL" id="MEQ2254053.1"/>
    </source>
</evidence>
<proteinExistence type="predicted"/>
<protein>
    <submittedName>
        <fullName evidence="2">Uncharacterized protein</fullName>
    </submittedName>
</protein>
<evidence type="ECO:0000256" key="1">
    <source>
        <dbReference type="SAM" id="MobiDB-lite"/>
    </source>
</evidence>
<accession>A0ABV0VCJ6</accession>
<dbReference type="EMBL" id="JAHRIQ010103199">
    <property type="protein sequence ID" value="MEQ2254053.1"/>
    <property type="molecule type" value="Genomic_DNA"/>
</dbReference>
<name>A0ABV0VCJ6_9TELE</name>
<evidence type="ECO:0000313" key="3">
    <source>
        <dbReference type="Proteomes" id="UP001482620"/>
    </source>
</evidence>
<feature type="region of interest" description="Disordered" evidence="1">
    <location>
        <begin position="183"/>
        <end position="209"/>
    </location>
</feature>
<gene>
    <name evidence="2" type="ORF">ILYODFUR_038916</name>
</gene>